<proteinExistence type="predicted"/>
<accession>A0A2V1IJV7</accession>
<gene>
    <name evidence="1" type="ORF">C5O23_14060</name>
</gene>
<dbReference type="EMBL" id="PUEC01000070">
    <property type="protein sequence ID" value="PWB00006.1"/>
    <property type="molecule type" value="Genomic_DNA"/>
</dbReference>
<reference evidence="2" key="1">
    <citation type="submission" date="2018-02" db="EMBL/GenBank/DDBJ databases">
        <authorList>
            <person name="Clavel T."/>
            <person name="Strowig T."/>
        </authorList>
    </citation>
    <scope>NUCLEOTIDE SEQUENCE [LARGE SCALE GENOMIC DNA]</scope>
    <source>
        <strain evidence="2">DSM 103720</strain>
    </source>
</reference>
<dbReference type="Proteomes" id="UP000244905">
    <property type="component" value="Unassembled WGS sequence"/>
</dbReference>
<dbReference type="AlphaFoldDB" id="A0A2V1IJV7"/>
<evidence type="ECO:0008006" key="3">
    <source>
        <dbReference type="Google" id="ProtNLM"/>
    </source>
</evidence>
<protein>
    <recommendedName>
        <fullName evidence="3">Apea-like HEPN domain-containing protein</fullName>
    </recommendedName>
</protein>
<comment type="caution">
    <text evidence="1">The sequence shown here is derived from an EMBL/GenBank/DDBJ whole genome shotgun (WGS) entry which is preliminary data.</text>
</comment>
<evidence type="ECO:0000313" key="1">
    <source>
        <dbReference type="EMBL" id="PWB00006.1"/>
    </source>
</evidence>
<sequence length="491" mass="57361">MNALAIHLYLTIRYINLSFNHFGDFYRIIVNTKSQKYISNLLSEIKDLTSLLPFEGIKECQLMDNLHKLDCLISSLCSELIYIGFSKSYLYTCAKNFKIKNFSDSYEKFVSLINLENKKDYIIIFKLSVSRTEADVDLPEFSKLYPEEYKTEWVINRRPNFITSLNNQRFYSVNVKSYDEFAAIKQAKEKLSNHLDRIHFALHNSKMIPLLSALVLEKRGEILYVSDHSTLPILDSINQEEQTRINIIQDRLNAIHASNNITTDVTNRINAALRHLRIGDADTEIEQRFINYWIALEFLFSTPIASDSTFGRIKDNLVSILVSCYGKRNLLAIDAQVRSIAKGIEIPHIWEKDAISDIKDRIKLPILLEYRLNRYSTHILSNKEKDIRKYLELHRQNVTWQIARIYRLRNELIHEAAIKQDIESLASNLRYYLIFILNQAVRFFSSRIGSIMSRKYDMESFFMHFDLMRAAIEKEPSISGVLSYGDLEDNI</sequence>
<organism evidence="1 2">
    <name type="scientific">Duncaniella muris</name>
    <dbReference type="NCBI Taxonomy" id="2094150"/>
    <lineage>
        <taxon>Bacteria</taxon>
        <taxon>Pseudomonadati</taxon>
        <taxon>Bacteroidota</taxon>
        <taxon>Bacteroidia</taxon>
        <taxon>Bacteroidales</taxon>
        <taxon>Muribaculaceae</taxon>
        <taxon>Duncaniella</taxon>
    </lineage>
</organism>
<evidence type="ECO:0000313" key="2">
    <source>
        <dbReference type="Proteomes" id="UP000244905"/>
    </source>
</evidence>
<keyword evidence="2" id="KW-1185">Reference proteome</keyword>
<name>A0A2V1IJV7_9BACT</name>